<evidence type="ECO:0000256" key="2">
    <source>
        <dbReference type="ARBA" id="ARBA00023163"/>
    </source>
</evidence>
<keyword evidence="1" id="KW-0805">Transcription regulation</keyword>
<proteinExistence type="predicted"/>
<accession>A0ABN3EBZ4</accession>
<dbReference type="InterPro" id="IPR041916">
    <property type="entry name" value="Anti_sigma_zinc_sf"/>
</dbReference>
<feature type="region of interest" description="Disordered" evidence="3">
    <location>
        <begin position="61"/>
        <end position="81"/>
    </location>
</feature>
<keyword evidence="4" id="KW-1133">Transmembrane helix</keyword>
<evidence type="ECO:0000256" key="1">
    <source>
        <dbReference type="ARBA" id="ARBA00023015"/>
    </source>
</evidence>
<dbReference type="Pfam" id="PF13490">
    <property type="entry name" value="zf-HC2"/>
    <property type="match status" value="1"/>
</dbReference>
<dbReference type="Gene3D" id="1.10.10.1320">
    <property type="entry name" value="Anti-sigma factor, zinc-finger domain"/>
    <property type="match status" value="1"/>
</dbReference>
<dbReference type="Proteomes" id="UP001500305">
    <property type="component" value="Unassembled WGS sequence"/>
</dbReference>
<keyword evidence="2" id="KW-0804">Transcription</keyword>
<keyword evidence="4" id="KW-0472">Membrane</keyword>
<organism evidence="6 7">
    <name type="scientific">Kitasatospora cystarginea</name>
    <dbReference type="NCBI Taxonomy" id="58350"/>
    <lineage>
        <taxon>Bacteria</taxon>
        <taxon>Bacillati</taxon>
        <taxon>Actinomycetota</taxon>
        <taxon>Actinomycetes</taxon>
        <taxon>Kitasatosporales</taxon>
        <taxon>Streptomycetaceae</taxon>
        <taxon>Kitasatospora</taxon>
    </lineage>
</organism>
<feature type="domain" description="Putative zinc-finger" evidence="5">
    <location>
        <begin position="8"/>
        <end position="36"/>
    </location>
</feature>
<sequence length="254" mass="26440">MNRSAACAELGAYVLGGLDAAEADRFEEHLLTCDYCLGEADAFQKVRDLLLPLVGQPLEAVEPEDGRGTAPDPAAAPPAVPDEDVLTSLLADVARERHRRRWRLAAVLTAAAALVVALPFVALRAGSGHTVAAPAVSPTPSPAVMLMMTGEQHRAADPTTRVSGSVGLEDKGWGTHVALQLSGVGGPLTCSLVAVSKGGQRETVTSWSVPPAGYGVPGHPDALVVHGGTSWSRGQLDHFEVWTADGRQLLSIPV</sequence>
<evidence type="ECO:0000256" key="4">
    <source>
        <dbReference type="SAM" id="Phobius"/>
    </source>
</evidence>
<evidence type="ECO:0000313" key="6">
    <source>
        <dbReference type="EMBL" id="GAA2253705.1"/>
    </source>
</evidence>
<keyword evidence="4" id="KW-0812">Transmembrane</keyword>
<protein>
    <submittedName>
        <fullName evidence="6">Anti-sigma U factor RsuA</fullName>
    </submittedName>
</protein>
<dbReference type="EMBL" id="BAAATR010000018">
    <property type="protein sequence ID" value="GAA2253705.1"/>
    <property type="molecule type" value="Genomic_DNA"/>
</dbReference>
<keyword evidence="7" id="KW-1185">Reference proteome</keyword>
<comment type="caution">
    <text evidence="6">The sequence shown here is derived from an EMBL/GenBank/DDBJ whole genome shotgun (WGS) entry which is preliminary data.</text>
</comment>
<dbReference type="InterPro" id="IPR027383">
    <property type="entry name" value="Znf_put"/>
</dbReference>
<dbReference type="RefSeq" id="WP_344637975.1">
    <property type="nucleotide sequence ID" value="NZ_BAAATR010000018.1"/>
</dbReference>
<gene>
    <name evidence="6" type="primary">rsuA</name>
    <name evidence="6" type="ORF">GCM10010430_41820</name>
</gene>
<evidence type="ECO:0000259" key="5">
    <source>
        <dbReference type="Pfam" id="PF13490"/>
    </source>
</evidence>
<name>A0ABN3EBZ4_9ACTN</name>
<evidence type="ECO:0000256" key="3">
    <source>
        <dbReference type="SAM" id="MobiDB-lite"/>
    </source>
</evidence>
<evidence type="ECO:0000313" key="7">
    <source>
        <dbReference type="Proteomes" id="UP001500305"/>
    </source>
</evidence>
<reference evidence="6 7" key="1">
    <citation type="journal article" date="2019" name="Int. J. Syst. Evol. Microbiol.">
        <title>The Global Catalogue of Microorganisms (GCM) 10K type strain sequencing project: providing services to taxonomists for standard genome sequencing and annotation.</title>
        <authorList>
            <consortium name="The Broad Institute Genomics Platform"/>
            <consortium name="The Broad Institute Genome Sequencing Center for Infectious Disease"/>
            <person name="Wu L."/>
            <person name="Ma J."/>
        </authorList>
    </citation>
    <scope>NUCLEOTIDE SEQUENCE [LARGE SCALE GENOMIC DNA]</scope>
    <source>
        <strain evidence="6 7">JCM 7356</strain>
    </source>
</reference>
<feature type="transmembrane region" description="Helical" evidence="4">
    <location>
        <begin position="104"/>
        <end position="123"/>
    </location>
</feature>